<keyword evidence="2" id="KW-1185">Reference proteome</keyword>
<sequence>MRQHRPPALKAAERRCVLEDFIRRKRGAVPCAVVFNSVAIQVQGLYRLICRFLNSSCLESSAHIFASKLEYLGI</sequence>
<dbReference type="EMBL" id="JAAALK010000080">
    <property type="protein sequence ID" value="KAG8094232.1"/>
    <property type="molecule type" value="Genomic_DNA"/>
</dbReference>
<organism evidence="1 2">
    <name type="scientific">Zizania palustris</name>
    <name type="common">Northern wild rice</name>
    <dbReference type="NCBI Taxonomy" id="103762"/>
    <lineage>
        <taxon>Eukaryota</taxon>
        <taxon>Viridiplantae</taxon>
        <taxon>Streptophyta</taxon>
        <taxon>Embryophyta</taxon>
        <taxon>Tracheophyta</taxon>
        <taxon>Spermatophyta</taxon>
        <taxon>Magnoliopsida</taxon>
        <taxon>Liliopsida</taxon>
        <taxon>Poales</taxon>
        <taxon>Poaceae</taxon>
        <taxon>BOP clade</taxon>
        <taxon>Oryzoideae</taxon>
        <taxon>Oryzeae</taxon>
        <taxon>Zizaniinae</taxon>
        <taxon>Zizania</taxon>
    </lineage>
</organism>
<reference evidence="1" key="2">
    <citation type="submission" date="2021-02" db="EMBL/GenBank/DDBJ databases">
        <authorList>
            <person name="Kimball J.A."/>
            <person name="Haas M.W."/>
            <person name="Macchietto M."/>
            <person name="Kono T."/>
            <person name="Duquette J."/>
            <person name="Shao M."/>
        </authorList>
    </citation>
    <scope>NUCLEOTIDE SEQUENCE</scope>
    <source>
        <tissue evidence="1">Fresh leaf tissue</tissue>
    </source>
</reference>
<reference evidence="1" key="1">
    <citation type="journal article" date="2021" name="bioRxiv">
        <title>Whole Genome Assembly and Annotation of Northern Wild Rice, Zizania palustris L., Supports a Whole Genome Duplication in the Zizania Genus.</title>
        <authorList>
            <person name="Haas M."/>
            <person name="Kono T."/>
            <person name="Macchietto M."/>
            <person name="Millas R."/>
            <person name="McGilp L."/>
            <person name="Shao M."/>
            <person name="Duquette J."/>
            <person name="Hirsch C.N."/>
            <person name="Kimball J."/>
        </authorList>
    </citation>
    <scope>NUCLEOTIDE SEQUENCE</scope>
    <source>
        <tissue evidence="1">Fresh leaf tissue</tissue>
    </source>
</reference>
<evidence type="ECO:0000313" key="1">
    <source>
        <dbReference type="EMBL" id="KAG8094232.1"/>
    </source>
</evidence>
<gene>
    <name evidence="1" type="ORF">GUJ93_ZPchr0012g20586</name>
</gene>
<dbReference type="AlphaFoldDB" id="A0A8J5WSM1"/>
<comment type="caution">
    <text evidence="1">The sequence shown here is derived from an EMBL/GenBank/DDBJ whole genome shotgun (WGS) entry which is preliminary data.</text>
</comment>
<dbReference type="Proteomes" id="UP000729402">
    <property type="component" value="Unassembled WGS sequence"/>
</dbReference>
<proteinExistence type="predicted"/>
<name>A0A8J5WSM1_ZIZPA</name>
<accession>A0A8J5WSM1</accession>
<evidence type="ECO:0000313" key="2">
    <source>
        <dbReference type="Proteomes" id="UP000729402"/>
    </source>
</evidence>
<protein>
    <submittedName>
        <fullName evidence="1">Uncharacterized protein</fullName>
    </submittedName>
</protein>